<feature type="coiled-coil region" evidence="1">
    <location>
        <begin position="39"/>
        <end position="66"/>
    </location>
</feature>
<sequence length="212" mass="23330">MALLEGTPGITEFWTVVQAVTTVIALILSIITLLQGKSIKELTLMVDALNTQAKELANQTIELKSQSEAMQTQAKSMEGLYRLEFANRLESLTPKLKALPSTGKQQSSHEFVVENKTMRINSYTSVPPGAISLQIETIIGQKALGMVLHPGDHIQISIRLNNPHFLGQSMDIFFNFQNDDDMKFIQHAKVSVGTHGSSINLSSPRLLPDEGD</sequence>
<dbReference type="Proteomes" id="UP000184420">
    <property type="component" value="Unassembled WGS sequence"/>
</dbReference>
<dbReference type="RefSeq" id="WP_073077931.1">
    <property type="nucleotide sequence ID" value="NZ_FRBL01000001.1"/>
</dbReference>
<evidence type="ECO:0000256" key="1">
    <source>
        <dbReference type="SAM" id="Coils"/>
    </source>
</evidence>
<reference evidence="3 4" key="1">
    <citation type="submission" date="2016-11" db="EMBL/GenBank/DDBJ databases">
        <authorList>
            <person name="Jaros S."/>
            <person name="Januszkiewicz K."/>
            <person name="Wedrychowicz H."/>
        </authorList>
    </citation>
    <scope>NUCLEOTIDE SEQUENCE [LARGE SCALE GENOMIC DNA]</scope>
    <source>
        <strain evidence="3 4">DSM 27406</strain>
    </source>
</reference>
<evidence type="ECO:0000256" key="2">
    <source>
        <dbReference type="SAM" id="Phobius"/>
    </source>
</evidence>
<name>A0A1M6WHZ5_9BACT</name>
<keyword evidence="1" id="KW-0175">Coiled coil</keyword>
<keyword evidence="2" id="KW-0812">Transmembrane</keyword>
<evidence type="ECO:0000313" key="4">
    <source>
        <dbReference type="Proteomes" id="UP000184420"/>
    </source>
</evidence>
<proteinExistence type="predicted"/>
<dbReference type="AlphaFoldDB" id="A0A1M6WHZ5"/>
<gene>
    <name evidence="3" type="ORF">SAMN05444266_101635</name>
</gene>
<evidence type="ECO:0000313" key="3">
    <source>
        <dbReference type="EMBL" id="SHK93370.1"/>
    </source>
</evidence>
<protein>
    <submittedName>
        <fullName evidence="3">Uncharacterized protein</fullName>
    </submittedName>
</protein>
<feature type="transmembrane region" description="Helical" evidence="2">
    <location>
        <begin position="13"/>
        <end position="34"/>
    </location>
</feature>
<dbReference type="EMBL" id="FRBL01000001">
    <property type="protein sequence ID" value="SHK93370.1"/>
    <property type="molecule type" value="Genomic_DNA"/>
</dbReference>
<organism evidence="3 4">
    <name type="scientific">Chitinophaga jiangningensis</name>
    <dbReference type="NCBI Taxonomy" id="1419482"/>
    <lineage>
        <taxon>Bacteria</taxon>
        <taxon>Pseudomonadati</taxon>
        <taxon>Bacteroidota</taxon>
        <taxon>Chitinophagia</taxon>
        <taxon>Chitinophagales</taxon>
        <taxon>Chitinophagaceae</taxon>
        <taxon>Chitinophaga</taxon>
    </lineage>
</organism>
<accession>A0A1M6WHZ5</accession>
<keyword evidence="4" id="KW-1185">Reference proteome</keyword>
<keyword evidence="2" id="KW-0472">Membrane</keyword>
<keyword evidence="2" id="KW-1133">Transmembrane helix</keyword>